<protein>
    <submittedName>
        <fullName evidence="1">Uncharacterized protein</fullName>
    </submittedName>
</protein>
<dbReference type="EMBL" id="JAMQOL010000059">
    <property type="protein sequence ID" value="MCM4083464.1"/>
    <property type="molecule type" value="Genomic_DNA"/>
</dbReference>
<organism evidence="1 2">
    <name type="scientific">Paractinoplanes hotanensis</name>
    <dbReference type="NCBI Taxonomy" id="2906497"/>
    <lineage>
        <taxon>Bacteria</taxon>
        <taxon>Bacillati</taxon>
        <taxon>Actinomycetota</taxon>
        <taxon>Actinomycetes</taxon>
        <taxon>Micromonosporales</taxon>
        <taxon>Micromonosporaceae</taxon>
        <taxon>Paractinoplanes</taxon>
    </lineage>
</organism>
<gene>
    <name evidence="1" type="ORF">LXN57_38545</name>
</gene>
<sequence>MTQAVTASSDRLGAFHRLLLRLAGRTPDELITTCRRWLAEGEDLEIAQAVVFAALVSRVEMTDDDVALLTATLVEAGEDTAGLDDIERTDTDPPPPYGLAPVSPADLAEHGDAVPYCIDLTAPYDGPGAADEFDRAAIAVMAAQHDNGVAVAALWRAWRFPSAAASWPPPRRMYLVQGAEEAQLAARTQAALEAVGETDPQVEAFLDPEELPAFQRTALGFSTLLWTAAPPAPLTVARVYDTVYPESGPLFAPDHPLLEGAERDRVLSYLSGSTPLLITAARSPDVVNPAAGDVVPAGFFTDGRWIWTEAVGYYLDVHGLAPDPGLLAAIRAADHQPPQVDAVVLHRALSILYAPVTAG</sequence>
<keyword evidence="2" id="KW-1185">Reference proteome</keyword>
<comment type="caution">
    <text evidence="1">The sequence shown here is derived from an EMBL/GenBank/DDBJ whole genome shotgun (WGS) entry which is preliminary data.</text>
</comment>
<accession>A0ABT0YDY5</accession>
<proteinExistence type="predicted"/>
<evidence type="ECO:0000313" key="1">
    <source>
        <dbReference type="EMBL" id="MCM4083464.1"/>
    </source>
</evidence>
<dbReference type="RefSeq" id="WP_251803163.1">
    <property type="nucleotide sequence ID" value="NZ_JAMQOL010000059.1"/>
</dbReference>
<evidence type="ECO:0000313" key="2">
    <source>
        <dbReference type="Proteomes" id="UP001523216"/>
    </source>
</evidence>
<name>A0ABT0YDY5_9ACTN</name>
<dbReference type="Proteomes" id="UP001523216">
    <property type="component" value="Unassembled WGS sequence"/>
</dbReference>
<reference evidence="1 2" key="1">
    <citation type="submission" date="2022-06" db="EMBL/GenBank/DDBJ databases">
        <title>Actinoplanes abujensis sp. nov., isolated from Nigerian arid soil.</title>
        <authorList>
            <person name="Ding P."/>
        </authorList>
    </citation>
    <scope>NUCLEOTIDE SEQUENCE [LARGE SCALE GENOMIC DNA]</scope>
    <source>
        <strain evidence="2">TRM88002</strain>
    </source>
</reference>